<dbReference type="GO" id="GO:1902600">
    <property type="term" value="P:proton transmembrane transport"/>
    <property type="evidence" value="ECO:0007669"/>
    <property type="project" value="InterPro"/>
</dbReference>
<evidence type="ECO:0000256" key="7">
    <source>
        <dbReference type="ARBA" id="ARBA00023065"/>
    </source>
</evidence>
<feature type="transmembrane region" description="Helical" evidence="10">
    <location>
        <begin position="375"/>
        <end position="397"/>
    </location>
</feature>
<sequence length="807" mass="89843">MAAKQDPLCTVNQWRNSEKARNLSNAGELSLYMSDEIQRKSTRRFLWPKSVKSLFSPNYGGANISHHCLSRRAPPPEAIRAAKDHLGDNCVCGNGGIILGPSVLCRNEKFRMYMFPDNGYYVIKNMGVVGFMFYLFISGVKMDIFAVRKADKKHWYIALFGVMVPLCCGIAVAFYWRKSMAPELVKASAVMGITSSLAMTAFPVLYPIMKELNLLSSEIGRVALSIAVIGDVIGMNGVVIFEASKQGENRPIAALWYIISLAVVQASIFGGVRQFMIWIIRTTPVGKPVDQVYVIGILLGVFVIAFVADALGLAIANGPLWLGLAVPDGPPLGAILVEKSETILTNIFMPFSYMYVGMVTDLSSMSGHWEYLRPLLYVVLTGYIMKMVSTLAIARFLDLTIRDSLTLSLIMSLRGEVEFLLFIHWMDFKILKVPEFTMLVLLTIAVTVITAPLIRILHDPARPYMLNTRRTIQHTLPNSELHLVTCINEEENLYGVMNLLELLNPTASTPIAVHTLRLIELVGRANPVFIDHESEEENGAEGCRFSSIHNAVKIFGEARGEYITMHSYTAISPKRSMHQDVCELALTKQACLIIVPVPRVIIDHTIGTPARKSTSQSLSFNVLKHAPCSVGVLVSKKEYPSRVYGVLRSSMHHFILLFLGGADCREALSYADRAAARCPDISLTVVRFLSHENEGDIEVEKKLDDQLVTSFWVKYEANEHVVYREAVVKNGEETMAVIHAMNNVCYDLWIVGRNHVNPVLIQGLSNWTEIGELGVIGEYIASSDFSSNASVLVVQQQILRGQRKEFR</sequence>
<keyword evidence="5" id="KW-0630">Potassium</keyword>
<keyword evidence="8 10" id="KW-0472">Membrane</keyword>
<proteinExistence type="inferred from homology"/>
<evidence type="ECO:0008006" key="15">
    <source>
        <dbReference type="Google" id="ProtNLM"/>
    </source>
</evidence>
<evidence type="ECO:0000256" key="1">
    <source>
        <dbReference type="ARBA" id="ARBA00004141"/>
    </source>
</evidence>
<dbReference type="InterPro" id="IPR057290">
    <property type="entry name" value="CHX17_C"/>
</dbReference>
<evidence type="ECO:0000256" key="6">
    <source>
        <dbReference type="ARBA" id="ARBA00022989"/>
    </source>
</evidence>
<dbReference type="PANTHER" id="PTHR32468">
    <property type="entry name" value="CATION/H + ANTIPORTER"/>
    <property type="match status" value="1"/>
</dbReference>
<gene>
    <name evidence="13" type="ORF">SASPL_124571</name>
</gene>
<dbReference type="InterPro" id="IPR006153">
    <property type="entry name" value="Cation/H_exchanger_TM"/>
</dbReference>
<evidence type="ECO:0000259" key="11">
    <source>
        <dbReference type="Pfam" id="PF00999"/>
    </source>
</evidence>
<evidence type="ECO:0000256" key="3">
    <source>
        <dbReference type="ARBA" id="ARBA00022538"/>
    </source>
</evidence>
<dbReference type="GO" id="GO:0012505">
    <property type="term" value="C:endomembrane system"/>
    <property type="evidence" value="ECO:0007669"/>
    <property type="project" value="TreeGrafter"/>
</dbReference>
<feature type="transmembrane region" description="Helical" evidence="10">
    <location>
        <begin position="119"/>
        <end position="137"/>
    </location>
</feature>
<keyword evidence="7" id="KW-0406">Ion transport</keyword>
<evidence type="ECO:0000256" key="2">
    <source>
        <dbReference type="ARBA" id="ARBA00022448"/>
    </source>
</evidence>
<feature type="transmembrane region" description="Helical" evidence="10">
    <location>
        <begin position="438"/>
        <end position="457"/>
    </location>
</feature>
<evidence type="ECO:0000256" key="10">
    <source>
        <dbReference type="SAM" id="Phobius"/>
    </source>
</evidence>
<keyword evidence="4 10" id="KW-0812">Transmembrane</keyword>
<feature type="domain" description="Cation/H(+) antiporter C-terminal" evidence="12">
    <location>
        <begin position="656"/>
        <end position="797"/>
    </location>
</feature>
<evidence type="ECO:0000313" key="14">
    <source>
        <dbReference type="Proteomes" id="UP000298416"/>
    </source>
</evidence>
<dbReference type="PANTHER" id="PTHR32468:SF109">
    <property type="entry name" value="CATION_H(+) ANTIPORTER 24-RELATED"/>
    <property type="match status" value="1"/>
</dbReference>
<evidence type="ECO:0000256" key="4">
    <source>
        <dbReference type="ARBA" id="ARBA00022692"/>
    </source>
</evidence>
<comment type="similarity">
    <text evidence="9">Belongs to the monovalent cation:proton antiporter 2 (CPA2) transporter (TC 2.A.37) family. CHX (TC 2.A.37.4) subfamily.</text>
</comment>
<organism evidence="13">
    <name type="scientific">Salvia splendens</name>
    <name type="common">Scarlet sage</name>
    <dbReference type="NCBI Taxonomy" id="180675"/>
    <lineage>
        <taxon>Eukaryota</taxon>
        <taxon>Viridiplantae</taxon>
        <taxon>Streptophyta</taxon>
        <taxon>Embryophyta</taxon>
        <taxon>Tracheophyta</taxon>
        <taxon>Spermatophyta</taxon>
        <taxon>Magnoliopsida</taxon>
        <taxon>eudicotyledons</taxon>
        <taxon>Gunneridae</taxon>
        <taxon>Pentapetalae</taxon>
        <taxon>asterids</taxon>
        <taxon>lamiids</taxon>
        <taxon>Lamiales</taxon>
        <taxon>Lamiaceae</taxon>
        <taxon>Nepetoideae</taxon>
        <taxon>Mentheae</taxon>
        <taxon>Salviinae</taxon>
        <taxon>Salvia</taxon>
        <taxon>Salvia subgen. Calosphace</taxon>
        <taxon>core Calosphace</taxon>
    </lineage>
</organism>
<dbReference type="Proteomes" id="UP000298416">
    <property type="component" value="Unassembled WGS sequence"/>
</dbReference>
<comment type="caution">
    <text evidence="13">The sequence shown here is derived from an EMBL/GenBank/DDBJ whole genome shotgun (WGS) entry which is preliminary data.</text>
</comment>
<dbReference type="Pfam" id="PF00999">
    <property type="entry name" value="Na_H_Exchanger"/>
    <property type="match status" value="1"/>
</dbReference>
<dbReference type="EMBL" id="PNBA02000009">
    <property type="protein sequence ID" value="KAG6411918.1"/>
    <property type="molecule type" value="Genomic_DNA"/>
</dbReference>
<keyword evidence="6 10" id="KW-1133">Transmembrane helix</keyword>
<feature type="domain" description="Cation/H+ exchanger transmembrane" evidence="11">
    <location>
        <begin position="96"/>
        <end position="453"/>
    </location>
</feature>
<dbReference type="GO" id="GO:0016020">
    <property type="term" value="C:membrane"/>
    <property type="evidence" value="ECO:0007669"/>
    <property type="project" value="UniProtKB-SubCell"/>
</dbReference>
<accession>A0A8X8XH61</accession>
<dbReference type="GO" id="GO:0015297">
    <property type="term" value="F:antiporter activity"/>
    <property type="evidence" value="ECO:0007669"/>
    <property type="project" value="InterPro"/>
</dbReference>
<reference evidence="13" key="1">
    <citation type="submission" date="2018-01" db="EMBL/GenBank/DDBJ databases">
        <authorList>
            <person name="Mao J.F."/>
        </authorList>
    </citation>
    <scope>NUCLEOTIDE SEQUENCE</scope>
    <source>
        <strain evidence="13">Huo1</strain>
        <tissue evidence="13">Leaf</tissue>
    </source>
</reference>
<keyword evidence="14" id="KW-1185">Reference proteome</keyword>
<feature type="transmembrane region" description="Helical" evidence="10">
    <location>
        <begin position="157"/>
        <end position="176"/>
    </location>
</feature>
<dbReference type="AlphaFoldDB" id="A0A8X8XH61"/>
<keyword evidence="2" id="KW-0813">Transport</keyword>
<feature type="transmembrane region" description="Helical" evidence="10">
    <location>
        <begin position="253"/>
        <end position="280"/>
    </location>
</feature>
<feature type="transmembrane region" description="Helical" evidence="10">
    <location>
        <begin position="221"/>
        <end position="241"/>
    </location>
</feature>
<keyword evidence="3" id="KW-0633">Potassium transport</keyword>
<name>A0A8X8XH61_SALSN</name>
<dbReference type="InterPro" id="IPR038770">
    <property type="entry name" value="Na+/solute_symporter_sf"/>
</dbReference>
<evidence type="ECO:0000256" key="8">
    <source>
        <dbReference type="ARBA" id="ARBA00023136"/>
    </source>
</evidence>
<feature type="transmembrane region" description="Helical" evidence="10">
    <location>
        <begin position="292"/>
        <end position="322"/>
    </location>
</feature>
<dbReference type="Gene3D" id="1.20.1530.20">
    <property type="match status" value="1"/>
</dbReference>
<feature type="transmembrane region" description="Helical" evidence="10">
    <location>
        <begin position="343"/>
        <end position="363"/>
    </location>
</feature>
<protein>
    <recommendedName>
        <fullName evidence="15">Monovalent cation:H+ antiporter-2, CPA2 family</fullName>
    </recommendedName>
</protein>
<feature type="transmembrane region" description="Helical" evidence="10">
    <location>
        <begin position="188"/>
        <end position="209"/>
    </location>
</feature>
<reference evidence="13" key="2">
    <citation type="submission" date="2020-08" db="EMBL/GenBank/DDBJ databases">
        <title>Plant Genome Project.</title>
        <authorList>
            <person name="Zhang R.-G."/>
        </authorList>
    </citation>
    <scope>NUCLEOTIDE SEQUENCE</scope>
    <source>
        <strain evidence="13">Huo1</strain>
        <tissue evidence="13">Leaf</tissue>
    </source>
</reference>
<comment type="subcellular location">
    <subcellularLocation>
        <location evidence="1">Membrane</location>
        <topology evidence="1">Multi-pass membrane protein</topology>
    </subcellularLocation>
</comment>
<dbReference type="InterPro" id="IPR050794">
    <property type="entry name" value="CPA2_transporter"/>
</dbReference>
<dbReference type="GO" id="GO:0006885">
    <property type="term" value="P:regulation of pH"/>
    <property type="evidence" value="ECO:0007669"/>
    <property type="project" value="TreeGrafter"/>
</dbReference>
<dbReference type="Pfam" id="PF23259">
    <property type="entry name" value="CHX17_C"/>
    <property type="match status" value="1"/>
</dbReference>
<evidence type="ECO:0000256" key="9">
    <source>
        <dbReference type="ARBA" id="ARBA00038341"/>
    </source>
</evidence>
<evidence type="ECO:0000313" key="13">
    <source>
        <dbReference type="EMBL" id="KAG6411918.1"/>
    </source>
</evidence>
<feature type="transmembrane region" description="Helical" evidence="10">
    <location>
        <begin position="404"/>
        <end position="426"/>
    </location>
</feature>
<evidence type="ECO:0000259" key="12">
    <source>
        <dbReference type="Pfam" id="PF23259"/>
    </source>
</evidence>
<dbReference type="GO" id="GO:0006813">
    <property type="term" value="P:potassium ion transport"/>
    <property type="evidence" value="ECO:0007669"/>
    <property type="project" value="UniProtKB-KW"/>
</dbReference>
<evidence type="ECO:0000256" key="5">
    <source>
        <dbReference type="ARBA" id="ARBA00022958"/>
    </source>
</evidence>